<gene>
    <name evidence="3" type="primary">epsI</name>
    <name evidence="3" type="ORF">DIC66_16565</name>
</gene>
<evidence type="ECO:0000259" key="2">
    <source>
        <dbReference type="Pfam" id="PF11984"/>
    </source>
</evidence>
<evidence type="ECO:0000313" key="4">
    <source>
        <dbReference type="Proteomes" id="UP000260665"/>
    </source>
</evidence>
<dbReference type="NCBIfam" id="TIGR02914">
    <property type="entry name" value="EpsI_fam"/>
    <property type="match status" value="1"/>
</dbReference>
<evidence type="ECO:0000256" key="1">
    <source>
        <dbReference type="SAM" id="SignalP"/>
    </source>
</evidence>
<comment type="caution">
    <text evidence="3">The sequence shown here is derived from an EMBL/GenBank/DDBJ whole genome shotgun (WGS) entry which is preliminary data.</text>
</comment>
<feature type="chain" id="PRO_5017702453" evidence="1">
    <location>
        <begin position="23"/>
        <end position="228"/>
    </location>
</feature>
<dbReference type="AlphaFoldDB" id="A0A3E1RAW5"/>
<dbReference type="RefSeq" id="WP_117179206.1">
    <property type="nucleotide sequence ID" value="NZ_QFZK01000012.1"/>
</dbReference>
<evidence type="ECO:0000313" key="3">
    <source>
        <dbReference type="EMBL" id="RFO95800.1"/>
    </source>
</evidence>
<dbReference type="InterPro" id="IPR014263">
    <property type="entry name" value="Methanolan_biosynth_EpsI"/>
</dbReference>
<proteinExistence type="predicted"/>
<dbReference type="Proteomes" id="UP000260665">
    <property type="component" value="Unassembled WGS sequence"/>
</dbReference>
<protein>
    <submittedName>
        <fullName evidence="3">EpsI family protein</fullName>
    </submittedName>
</protein>
<name>A0A3E1RAW5_9BURK</name>
<keyword evidence="1" id="KW-0732">Signal</keyword>
<reference evidence="3 4" key="1">
    <citation type="submission" date="2018-05" db="EMBL/GenBank/DDBJ databases">
        <title>Rhodoferax soyangensis sp.nov., isolated from an oligotrophic freshwater lake.</title>
        <authorList>
            <person name="Park M."/>
        </authorList>
    </citation>
    <scope>NUCLEOTIDE SEQUENCE [LARGE SCALE GENOMIC DNA]</scope>
    <source>
        <strain evidence="3 4">IMCC26218</strain>
    </source>
</reference>
<dbReference type="OrthoDB" id="8583485at2"/>
<dbReference type="NCBIfam" id="NF045609">
    <property type="entry name" value="EpsI_type_B"/>
    <property type="match status" value="1"/>
</dbReference>
<dbReference type="EMBL" id="QFZK01000012">
    <property type="protein sequence ID" value="RFO95800.1"/>
    <property type="molecule type" value="Genomic_DNA"/>
</dbReference>
<feature type="signal peptide" evidence="1">
    <location>
        <begin position="1"/>
        <end position="22"/>
    </location>
</feature>
<dbReference type="Pfam" id="PF11984">
    <property type="entry name" value="DUF3485"/>
    <property type="match status" value="1"/>
</dbReference>
<feature type="domain" description="Methanolan biosynthesis EpsI" evidence="2">
    <location>
        <begin position="9"/>
        <end position="214"/>
    </location>
</feature>
<keyword evidence="4" id="KW-1185">Reference proteome</keyword>
<accession>A0A3E1RAW5</accession>
<dbReference type="InterPro" id="IPR054653">
    <property type="entry name" value="EpsI_type_B_pred"/>
</dbReference>
<sequence>MNLRTKQWILLALMLLSASLGAALKPTIFIADELPAVDLQTMVPKAFGEWQELPGTLTQVINPQQQETLEKIYSETLSRTYVNAQGYRVMLSIAYGKNQNKGLELHSPEVCYPAQGFTLNDRHSATLNILGKTIAATQIETSLGQRFEPVTFWTTIGTTVPATTVQKRLVEMRYALTGRIPDGFLVRVSSIDKATPNAYAVQARFSNDLMQAIAPHNRPRFAGDFAMP</sequence>
<organism evidence="3 4">
    <name type="scientific">Rhodoferax lacus</name>
    <dbReference type="NCBI Taxonomy" id="2184758"/>
    <lineage>
        <taxon>Bacteria</taxon>
        <taxon>Pseudomonadati</taxon>
        <taxon>Pseudomonadota</taxon>
        <taxon>Betaproteobacteria</taxon>
        <taxon>Burkholderiales</taxon>
        <taxon>Comamonadaceae</taxon>
        <taxon>Rhodoferax</taxon>
    </lineage>
</organism>